<evidence type="ECO:0000313" key="2">
    <source>
        <dbReference type="Proteomes" id="UP000805193"/>
    </source>
</evidence>
<dbReference type="EMBL" id="JABSTQ010009814">
    <property type="protein sequence ID" value="KAG0425648.1"/>
    <property type="molecule type" value="Genomic_DNA"/>
</dbReference>
<reference evidence="1 2" key="1">
    <citation type="journal article" date="2020" name="Cell">
        <title>Large-Scale Comparative Analyses of Tick Genomes Elucidate Their Genetic Diversity and Vector Capacities.</title>
        <authorList>
            <consortium name="Tick Genome and Microbiome Consortium (TIGMIC)"/>
            <person name="Jia N."/>
            <person name="Wang J."/>
            <person name="Shi W."/>
            <person name="Du L."/>
            <person name="Sun Y."/>
            <person name="Zhan W."/>
            <person name="Jiang J.F."/>
            <person name="Wang Q."/>
            <person name="Zhang B."/>
            <person name="Ji P."/>
            <person name="Bell-Sakyi L."/>
            <person name="Cui X.M."/>
            <person name="Yuan T.T."/>
            <person name="Jiang B.G."/>
            <person name="Yang W.F."/>
            <person name="Lam T.T."/>
            <person name="Chang Q.C."/>
            <person name="Ding S.J."/>
            <person name="Wang X.J."/>
            <person name="Zhu J.G."/>
            <person name="Ruan X.D."/>
            <person name="Zhao L."/>
            <person name="Wei J.T."/>
            <person name="Ye R.Z."/>
            <person name="Que T.C."/>
            <person name="Du C.H."/>
            <person name="Zhou Y.H."/>
            <person name="Cheng J.X."/>
            <person name="Dai P.F."/>
            <person name="Guo W.B."/>
            <person name="Han X.H."/>
            <person name="Huang E.J."/>
            <person name="Li L.F."/>
            <person name="Wei W."/>
            <person name="Gao Y.C."/>
            <person name="Liu J.Z."/>
            <person name="Shao H.Z."/>
            <person name="Wang X."/>
            <person name="Wang C.C."/>
            <person name="Yang T.C."/>
            <person name="Huo Q.B."/>
            <person name="Li W."/>
            <person name="Chen H.Y."/>
            <person name="Chen S.E."/>
            <person name="Zhou L.G."/>
            <person name="Ni X.B."/>
            <person name="Tian J.H."/>
            <person name="Sheng Y."/>
            <person name="Liu T."/>
            <person name="Pan Y.S."/>
            <person name="Xia L.Y."/>
            <person name="Li J."/>
            <person name="Zhao F."/>
            <person name="Cao W.C."/>
        </authorList>
    </citation>
    <scope>NUCLEOTIDE SEQUENCE [LARGE SCALE GENOMIC DNA]</scope>
    <source>
        <strain evidence="1">Iper-2018</strain>
    </source>
</reference>
<protein>
    <submittedName>
        <fullName evidence="1">Uncharacterized protein</fullName>
    </submittedName>
</protein>
<proteinExistence type="predicted"/>
<organism evidence="1 2">
    <name type="scientific">Ixodes persulcatus</name>
    <name type="common">Taiga tick</name>
    <dbReference type="NCBI Taxonomy" id="34615"/>
    <lineage>
        <taxon>Eukaryota</taxon>
        <taxon>Metazoa</taxon>
        <taxon>Ecdysozoa</taxon>
        <taxon>Arthropoda</taxon>
        <taxon>Chelicerata</taxon>
        <taxon>Arachnida</taxon>
        <taxon>Acari</taxon>
        <taxon>Parasitiformes</taxon>
        <taxon>Ixodida</taxon>
        <taxon>Ixodoidea</taxon>
        <taxon>Ixodidae</taxon>
        <taxon>Ixodinae</taxon>
        <taxon>Ixodes</taxon>
    </lineage>
</organism>
<comment type="caution">
    <text evidence="1">The sequence shown here is derived from an EMBL/GenBank/DDBJ whole genome shotgun (WGS) entry which is preliminary data.</text>
</comment>
<accession>A0AC60PYZ6</accession>
<keyword evidence="2" id="KW-1185">Reference proteome</keyword>
<name>A0AC60PYZ6_IXOPE</name>
<evidence type="ECO:0000313" key="1">
    <source>
        <dbReference type="EMBL" id="KAG0425648.1"/>
    </source>
</evidence>
<gene>
    <name evidence="1" type="ORF">HPB47_027201</name>
</gene>
<dbReference type="Proteomes" id="UP000805193">
    <property type="component" value="Unassembled WGS sequence"/>
</dbReference>
<sequence>MPPKASLEPLTLSSAPLGLRSRWWTRDLHCLRRCQRHRTRTVYPKGNVAILTTTPRGIYRRELWAVFLAILVSPPRTWKINRLISVMASLFTAEALRPNLSSRAVIASFLEYLAAWQSHADGTGGFLSESTAVGLRVTLSSTLELLSYLTEEVGYKYIMTSRLSQDPIENLIEIEGARAGAGQSRRRVHPRDWPAPALAPSSRKWSGP</sequence>